<evidence type="ECO:0000313" key="2">
    <source>
        <dbReference type="EMBL" id="MPC25322.1"/>
    </source>
</evidence>
<reference evidence="2 3" key="1">
    <citation type="submission" date="2019-05" db="EMBL/GenBank/DDBJ databases">
        <title>Another draft genome of Portunus trituberculatus and its Hox gene families provides insights of decapod evolution.</title>
        <authorList>
            <person name="Jeong J.-H."/>
            <person name="Song I."/>
            <person name="Kim S."/>
            <person name="Choi T."/>
            <person name="Kim D."/>
            <person name="Ryu S."/>
            <person name="Kim W."/>
        </authorList>
    </citation>
    <scope>NUCLEOTIDE SEQUENCE [LARGE SCALE GENOMIC DNA]</scope>
    <source>
        <tissue evidence="2">Muscle</tissue>
    </source>
</reference>
<protein>
    <submittedName>
        <fullName evidence="2">Uncharacterized protein</fullName>
    </submittedName>
</protein>
<keyword evidence="3" id="KW-1185">Reference proteome</keyword>
<accession>A0A5B7DUG3</accession>
<feature type="transmembrane region" description="Helical" evidence="1">
    <location>
        <begin position="28"/>
        <end position="48"/>
    </location>
</feature>
<gene>
    <name evidence="2" type="ORF">E2C01_018428</name>
</gene>
<name>A0A5B7DUG3_PORTR</name>
<dbReference type="AlphaFoldDB" id="A0A5B7DUG3"/>
<keyword evidence="1" id="KW-1133">Transmembrane helix</keyword>
<organism evidence="2 3">
    <name type="scientific">Portunus trituberculatus</name>
    <name type="common">Swimming crab</name>
    <name type="synonym">Neptunus trituberculatus</name>
    <dbReference type="NCBI Taxonomy" id="210409"/>
    <lineage>
        <taxon>Eukaryota</taxon>
        <taxon>Metazoa</taxon>
        <taxon>Ecdysozoa</taxon>
        <taxon>Arthropoda</taxon>
        <taxon>Crustacea</taxon>
        <taxon>Multicrustacea</taxon>
        <taxon>Malacostraca</taxon>
        <taxon>Eumalacostraca</taxon>
        <taxon>Eucarida</taxon>
        <taxon>Decapoda</taxon>
        <taxon>Pleocyemata</taxon>
        <taxon>Brachyura</taxon>
        <taxon>Eubrachyura</taxon>
        <taxon>Portunoidea</taxon>
        <taxon>Portunidae</taxon>
        <taxon>Portuninae</taxon>
        <taxon>Portunus</taxon>
    </lineage>
</organism>
<dbReference type="Proteomes" id="UP000324222">
    <property type="component" value="Unassembled WGS sequence"/>
</dbReference>
<feature type="transmembrane region" description="Helical" evidence="1">
    <location>
        <begin position="60"/>
        <end position="81"/>
    </location>
</feature>
<sequence length="132" mass="15230">MENVVTKNFNCRHEIVRGRRRRRDKLRIDQGGVAILVFSVIYFVPAYWDDYVFPLEIQVLGWLILFSTVIMVPLGMIYALMTNSGCRKDLLVPTPDFCPAHWSQWVKLIESVPSTRYTLNIAISLADLLAEL</sequence>
<dbReference type="OrthoDB" id="6354857at2759"/>
<proteinExistence type="predicted"/>
<keyword evidence="1" id="KW-0472">Membrane</keyword>
<comment type="caution">
    <text evidence="2">The sequence shown here is derived from an EMBL/GenBank/DDBJ whole genome shotgun (WGS) entry which is preliminary data.</text>
</comment>
<evidence type="ECO:0000313" key="3">
    <source>
        <dbReference type="Proteomes" id="UP000324222"/>
    </source>
</evidence>
<keyword evidence="1" id="KW-0812">Transmembrane</keyword>
<evidence type="ECO:0000256" key="1">
    <source>
        <dbReference type="SAM" id="Phobius"/>
    </source>
</evidence>
<dbReference type="EMBL" id="VSRR010001446">
    <property type="protein sequence ID" value="MPC25322.1"/>
    <property type="molecule type" value="Genomic_DNA"/>
</dbReference>